<protein>
    <submittedName>
        <fullName evidence="1">Uncharacterized protein</fullName>
    </submittedName>
</protein>
<dbReference type="AlphaFoldDB" id="A0AAX2H535"/>
<gene>
    <name evidence="1" type="ORF">PLUA15_190066</name>
</gene>
<dbReference type="EMBL" id="OBKZ01000011">
    <property type="protein sequence ID" value="SOB51039.1"/>
    <property type="molecule type" value="Genomic_DNA"/>
</dbReference>
<sequence length="154" mass="18512">MNTLKRISLKDLSTLKYTYKVQVEDWSIWNDEENEYDYETWNEQNYAGGYIELIHGSRRDDNHFTIRLQWIAQRDTETGEIVFVEIEDGSLMDTTFEYDREKLEIYDEDSQSDLSDYRENVSLYFKPHQVSTIQEIIRLSNWEAEIKSEMKGHC</sequence>
<dbReference type="RefSeq" id="WP_143520680.1">
    <property type="nucleotide sequence ID" value="NZ_OBKZ01000011.1"/>
</dbReference>
<comment type="caution">
    <text evidence="1">The sequence shown here is derived from an EMBL/GenBank/DDBJ whole genome shotgun (WGS) entry which is preliminary data.</text>
</comment>
<evidence type="ECO:0000313" key="1">
    <source>
        <dbReference type="EMBL" id="SOB51039.1"/>
    </source>
</evidence>
<evidence type="ECO:0000313" key="2">
    <source>
        <dbReference type="Proteomes" id="UP000219564"/>
    </source>
</evidence>
<name>A0AAX2H535_9PSED</name>
<organism evidence="1 2">
    <name type="scientific">Pseudomonas lundensis</name>
    <dbReference type="NCBI Taxonomy" id="86185"/>
    <lineage>
        <taxon>Bacteria</taxon>
        <taxon>Pseudomonadati</taxon>
        <taxon>Pseudomonadota</taxon>
        <taxon>Gammaproteobacteria</taxon>
        <taxon>Pseudomonadales</taxon>
        <taxon>Pseudomonadaceae</taxon>
        <taxon>Pseudomonas</taxon>
    </lineage>
</organism>
<dbReference type="Proteomes" id="UP000219564">
    <property type="component" value="Unassembled WGS sequence"/>
</dbReference>
<reference evidence="1 2" key="1">
    <citation type="submission" date="2017-08" db="EMBL/GenBank/DDBJ databases">
        <authorList>
            <person name="Chaillou S."/>
        </authorList>
    </citation>
    <scope>NUCLEOTIDE SEQUENCE [LARGE SCALE GENOMIC DNA]</scope>
    <source>
        <strain evidence="1 2">MFPA15A1205</strain>
    </source>
</reference>
<proteinExistence type="predicted"/>
<accession>A0AAX2H535</accession>